<name>A0ABY4BAU0_9BACT</name>
<dbReference type="RefSeq" id="WP_243519924.1">
    <property type="nucleotide sequence ID" value="NZ_CP094534.1"/>
</dbReference>
<keyword evidence="2" id="KW-1185">Reference proteome</keyword>
<sequence>MNHMRHVLLIAVLSSVEVLDASAQARDGVYAAPGMLVTRSRSPTPAAGVPAKTKSKAVGGTPEIVSPVFPRFWHLSGVERRQQEFQYQDFLIKTVQKNLQAAKSSLYIGNPGLGLEGTAFKIFVRFTVLPDGTVAKAVVLPVTEGDAVDMLAKFKLFSPSPAVEAELIRVASKAHFAPSTSPLDSVAVGQWYVNDYSRK</sequence>
<evidence type="ECO:0008006" key="3">
    <source>
        <dbReference type="Google" id="ProtNLM"/>
    </source>
</evidence>
<dbReference type="Proteomes" id="UP000831390">
    <property type="component" value="Chromosome"/>
</dbReference>
<gene>
    <name evidence="1" type="ORF">MTP16_11670</name>
</gene>
<proteinExistence type="predicted"/>
<reference evidence="1 2" key="1">
    <citation type="submission" date="2022-03" db="EMBL/GenBank/DDBJ databases">
        <title>Hymenobactersp. isolated from the air.</title>
        <authorList>
            <person name="Won M."/>
            <person name="Kwon S.-W."/>
        </authorList>
    </citation>
    <scope>NUCLEOTIDE SEQUENCE [LARGE SCALE GENOMIC DNA]</scope>
    <source>
        <strain evidence="1 2">KACC 22596</strain>
    </source>
</reference>
<evidence type="ECO:0000313" key="2">
    <source>
        <dbReference type="Proteomes" id="UP000831390"/>
    </source>
</evidence>
<evidence type="ECO:0000313" key="1">
    <source>
        <dbReference type="EMBL" id="UOE36275.1"/>
    </source>
</evidence>
<protein>
    <recommendedName>
        <fullName evidence="3">TonB C-terminal domain-containing protein</fullName>
    </recommendedName>
</protein>
<organism evidence="1 2">
    <name type="scientific">Hymenobacter monticola</name>
    <dbReference type="NCBI Taxonomy" id="1705399"/>
    <lineage>
        <taxon>Bacteria</taxon>
        <taxon>Pseudomonadati</taxon>
        <taxon>Bacteroidota</taxon>
        <taxon>Cytophagia</taxon>
        <taxon>Cytophagales</taxon>
        <taxon>Hymenobacteraceae</taxon>
        <taxon>Hymenobacter</taxon>
    </lineage>
</organism>
<accession>A0ABY4BAU0</accession>
<dbReference type="EMBL" id="CP094534">
    <property type="protein sequence ID" value="UOE36275.1"/>
    <property type="molecule type" value="Genomic_DNA"/>
</dbReference>